<organism evidence="1 2">
    <name type="scientific">Absicoccus porci</name>
    <dbReference type="NCBI Taxonomy" id="2486576"/>
    <lineage>
        <taxon>Bacteria</taxon>
        <taxon>Bacillati</taxon>
        <taxon>Bacillota</taxon>
        <taxon>Erysipelotrichia</taxon>
        <taxon>Erysipelotrichales</taxon>
        <taxon>Erysipelotrichaceae</taxon>
        <taxon>Absicoccus</taxon>
    </lineage>
</organism>
<comment type="caution">
    <text evidence="1">The sequence shown here is derived from an EMBL/GenBank/DDBJ whole genome shotgun (WGS) entry which is preliminary data.</text>
</comment>
<dbReference type="Proteomes" id="UP000276568">
    <property type="component" value="Unassembled WGS sequence"/>
</dbReference>
<sequence length="70" mass="8301">MSHILKELKHANLPKRIDTTIEYKCKTDEDKEAVYSMLHDMLENHLEEFAKVTYDLEPDNVVKVEVIENR</sequence>
<reference evidence="1 2" key="1">
    <citation type="submission" date="2018-11" db="EMBL/GenBank/DDBJ databases">
        <title>Clostridium sp. nov., a member of the family Erysipelotrichaceae isolated from pig faeces.</title>
        <authorList>
            <person name="Chang Y.-H."/>
        </authorList>
    </citation>
    <scope>NUCLEOTIDE SEQUENCE [LARGE SCALE GENOMIC DNA]</scope>
    <source>
        <strain evidence="1 2">YH-panp20</strain>
    </source>
</reference>
<proteinExistence type="predicted"/>
<dbReference type="OrthoDB" id="1768493at2"/>
<keyword evidence="2" id="KW-1185">Reference proteome</keyword>
<evidence type="ECO:0000313" key="1">
    <source>
        <dbReference type="EMBL" id="RNM31269.1"/>
    </source>
</evidence>
<dbReference type="AlphaFoldDB" id="A0A3N0I2M6"/>
<name>A0A3N0I2M6_9FIRM</name>
<accession>A0A3N0I2M6</accession>
<gene>
    <name evidence="1" type="ORF">EDX97_01500</name>
</gene>
<protein>
    <submittedName>
        <fullName evidence="1">Uncharacterized protein</fullName>
    </submittedName>
</protein>
<dbReference type="RefSeq" id="WP_128519435.1">
    <property type="nucleotide sequence ID" value="NZ_RJQC01000001.1"/>
</dbReference>
<dbReference type="EMBL" id="RJQC01000001">
    <property type="protein sequence ID" value="RNM31269.1"/>
    <property type="molecule type" value="Genomic_DNA"/>
</dbReference>
<evidence type="ECO:0000313" key="2">
    <source>
        <dbReference type="Proteomes" id="UP000276568"/>
    </source>
</evidence>